<dbReference type="EMBL" id="JABTCN010000006">
    <property type="protein sequence ID" value="MBA8775966.1"/>
    <property type="molecule type" value="Genomic_DNA"/>
</dbReference>
<sequence>MLQLRNTKEVKTMFIINLIKKAIEFIKGLFGGNNK</sequence>
<comment type="caution">
    <text evidence="1">The sequence shown here is derived from an EMBL/GenBank/DDBJ whole genome shotgun (WGS) entry which is preliminary data.</text>
</comment>
<gene>
    <name evidence="1" type="ORF">HR081_03370</name>
</gene>
<evidence type="ECO:0000313" key="1">
    <source>
        <dbReference type="EMBL" id="MBA8775966.1"/>
    </source>
</evidence>
<dbReference type="Proteomes" id="UP000524893">
    <property type="component" value="Unassembled WGS sequence"/>
</dbReference>
<reference evidence="1 2" key="1">
    <citation type="journal article" date="2020" name="Access Microbiol">
        <title>Isolation and genome sequencing of Staphylococcus schleiferi subspecies coagulans from Antarctic seals.</title>
        <authorList>
            <person name="Foster G."/>
            <person name="Robb A."/>
            <person name="Paterson G.K."/>
        </authorList>
    </citation>
    <scope>NUCLEOTIDE SEQUENCE [LARGE SCALE GENOMIC DNA]</scope>
    <source>
        <strain evidence="1 2">M615/02/4</strain>
    </source>
</reference>
<proteinExistence type="predicted"/>
<dbReference type="AlphaFoldDB" id="A0A9X0PDX3"/>
<organism evidence="1 2">
    <name type="scientific">Staphylococcus coagulans</name>
    <dbReference type="NCBI Taxonomy" id="74706"/>
    <lineage>
        <taxon>Bacteria</taxon>
        <taxon>Bacillati</taxon>
        <taxon>Bacillota</taxon>
        <taxon>Bacilli</taxon>
        <taxon>Bacillales</taxon>
        <taxon>Staphylococcaceae</taxon>
        <taxon>Staphylococcus</taxon>
    </lineage>
</organism>
<evidence type="ECO:0000313" key="2">
    <source>
        <dbReference type="Proteomes" id="UP000524893"/>
    </source>
</evidence>
<protein>
    <submittedName>
        <fullName evidence="1">Epsilon family phenol-soluble modulin</fullName>
    </submittedName>
</protein>
<accession>A0A9X0PDX3</accession>
<dbReference type="NCBIfam" id="NF033428">
    <property type="entry name" value="PSM_epsilo"/>
    <property type="match status" value="1"/>
</dbReference>
<name>A0A9X0PDX3_9STAP</name>